<reference evidence="4 5" key="1">
    <citation type="submission" date="2019-08" db="EMBL/GenBank/DDBJ databases">
        <title>Draft genome sequence of Ulvibacter marinus type strain NBRC 109484.</title>
        <authorList>
            <person name="Kawano K."/>
            <person name="Ushijima N."/>
            <person name="Kihara M."/>
            <person name="Itoh H."/>
        </authorList>
    </citation>
    <scope>NUCLEOTIDE SEQUENCE [LARGE SCALE GENOMIC DNA]</scope>
    <source>
        <strain evidence="4 5">NBRC 109484</strain>
    </source>
</reference>
<dbReference type="Proteomes" id="UP000326509">
    <property type="component" value="Unassembled WGS sequence"/>
</dbReference>
<evidence type="ECO:0000256" key="1">
    <source>
        <dbReference type="ARBA" id="ARBA00004370"/>
    </source>
</evidence>
<dbReference type="InterPro" id="IPR000184">
    <property type="entry name" value="Bac_surfAg_D15"/>
</dbReference>
<dbReference type="Gene3D" id="2.40.160.50">
    <property type="entry name" value="membrane protein fhac: a member of the omp85/tpsb transporter family"/>
    <property type="match status" value="1"/>
</dbReference>
<gene>
    <name evidence="4" type="ORF">ULMA_28540</name>
</gene>
<organism evidence="4 5">
    <name type="scientific">Patiriisocius marinus</name>
    <dbReference type="NCBI Taxonomy" id="1397112"/>
    <lineage>
        <taxon>Bacteria</taxon>
        <taxon>Pseudomonadati</taxon>
        <taxon>Bacteroidota</taxon>
        <taxon>Flavobacteriia</taxon>
        <taxon>Flavobacteriales</taxon>
        <taxon>Flavobacteriaceae</taxon>
        <taxon>Patiriisocius</taxon>
    </lineage>
</organism>
<keyword evidence="2" id="KW-0472">Membrane</keyword>
<dbReference type="GO" id="GO:0019867">
    <property type="term" value="C:outer membrane"/>
    <property type="evidence" value="ECO:0007669"/>
    <property type="project" value="InterPro"/>
</dbReference>
<name>A0A5J4J0D7_9FLAO</name>
<dbReference type="EMBL" id="BKCG01000010">
    <property type="protein sequence ID" value="GER60746.1"/>
    <property type="molecule type" value="Genomic_DNA"/>
</dbReference>
<evidence type="ECO:0000259" key="3">
    <source>
        <dbReference type="Pfam" id="PF01103"/>
    </source>
</evidence>
<proteinExistence type="predicted"/>
<protein>
    <submittedName>
        <fullName evidence="4">Membrane protein</fullName>
    </submittedName>
</protein>
<evidence type="ECO:0000256" key="2">
    <source>
        <dbReference type="ARBA" id="ARBA00023136"/>
    </source>
</evidence>
<evidence type="ECO:0000313" key="4">
    <source>
        <dbReference type="EMBL" id="GER60746.1"/>
    </source>
</evidence>
<dbReference type="AlphaFoldDB" id="A0A5J4J0D7"/>
<evidence type="ECO:0000313" key="5">
    <source>
        <dbReference type="Proteomes" id="UP000326509"/>
    </source>
</evidence>
<comment type="subcellular location">
    <subcellularLocation>
        <location evidence="1">Membrane</location>
    </subcellularLocation>
</comment>
<accession>A0A5J4J0D7</accession>
<feature type="domain" description="Bacterial surface antigen (D15)" evidence="3">
    <location>
        <begin position="288"/>
        <end position="560"/>
    </location>
</feature>
<keyword evidence="5" id="KW-1185">Reference proteome</keyword>
<sequence>MNKIIKILLYLNIYTAVTHCVTAQELTLKISSEMKINEKIIAEIKPKKKHIDYRALESESKRLENSFRTYGYLESKLIEIKKNNDSTFTANYHLGKKIEYLKIHFDPENFSNKQISSISENSYETYFIIPFNKTESVLRELNKLQSSNGNAFAKLKLSNLKRSNDTLAAKIESNLGSTRKIDSIIVKGYEKFPRSFIKHAAGIKIGKKFNKNLLIKQNNIINNLPFSNSLKSPEALFEKNQTTVFLYLEKKNSNNFDGIIGFASKENGKGLELNGYINLELNNNLNFGEQFFINYKADGEEQRNFKVKTTLPYILQSPVGLSVELNLFRRDSTFSTNGQQIKAIYQAKPTTKYYLGYKANKSSNLQNTEDITTEIDDYSSTFGVGGVEYKNFQNSSIFPLKSTFLLEMQLGKRITDEFTDDQTQIQSILFHIFNLNNRNSFFVQNSTSILFSKKFLTNELFRFGGINSIRGFTENSIDASLYSVLNTEYRYILSSKTYIHSIIDLGYFENDVINQKEKLYSFGIGLGLQTKAGLFKFNFANGNIENQDFKFSNSKIHFSLVTNF</sequence>
<comment type="caution">
    <text evidence="4">The sequence shown here is derived from an EMBL/GenBank/DDBJ whole genome shotgun (WGS) entry which is preliminary data.</text>
</comment>
<dbReference type="Pfam" id="PF01103">
    <property type="entry name" value="Omp85"/>
    <property type="match status" value="1"/>
</dbReference>